<dbReference type="EMBL" id="CM041551">
    <property type="protein sequence ID" value="KAI3355546.1"/>
    <property type="molecule type" value="Genomic_DNA"/>
</dbReference>
<evidence type="ECO:0000313" key="1">
    <source>
        <dbReference type="EMBL" id="KAI3355546.1"/>
    </source>
</evidence>
<proteinExistence type="predicted"/>
<feature type="non-terminal residue" evidence="1">
    <location>
        <position position="256"/>
    </location>
</feature>
<organism evidence="1 2">
    <name type="scientific">Scortum barcoo</name>
    <name type="common">barcoo grunter</name>
    <dbReference type="NCBI Taxonomy" id="214431"/>
    <lineage>
        <taxon>Eukaryota</taxon>
        <taxon>Metazoa</taxon>
        <taxon>Chordata</taxon>
        <taxon>Craniata</taxon>
        <taxon>Vertebrata</taxon>
        <taxon>Euteleostomi</taxon>
        <taxon>Actinopterygii</taxon>
        <taxon>Neopterygii</taxon>
        <taxon>Teleostei</taxon>
        <taxon>Neoteleostei</taxon>
        <taxon>Acanthomorphata</taxon>
        <taxon>Eupercaria</taxon>
        <taxon>Centrarchiformes</taxon>
        <taxon>Terapontoidei</taxon>
        <taxon>Terapontidae</taxon>
        <taxon>Scortum</taxon>
    </lineage>
</organism>
<gene>
    <name evidence="1" type="ORF">L3Q82_018374</name>
</gene>
<reference evidence="1" key="1">
    <citation type="submission" date="2022-04" db="EMBL/GenBank/DDBJ databases">
        <title>Jade perch genome.</title>
        <authorList>
            <person name="Chao B."/>
        </authorList>
    </citation>
    <scope>NUCLEOTIDE SEQUENCE</scope>
    <source>
        <strain evidence="1">CB-2022</strain>
    </source>
</reference>
<comment type="caution">
    <text evidence="1">The sequence shown here is derived from an EMBL/GenBank/DDBJ whole genome shotgun (WGS) entry which is preliminary data.</text>
</comment>
<dbReference type="Proteomes" id="UP000831701">
    <property type="component" value="Chromosome 21"/>
</dbReference>
<accession>A0ACB8VJ44</accession>
<sequence length="256" mass="28177">MQDAVSIALHTALTHLQLPNTPTLQTDDTTIVGLISDNDETHYREEIQHLTQWWSNNKPCSEHQQDQGGHSGLQTGGPGGQSTLLSSSTGKQSERVNNIKFLGIHITSDLTWSSVVWQLHCTRPKGLSPGASLRSFLGLCAWYSKFMPNYASVVEPMRALLWKNSAFIWNDAAQASFAQVKGMIANGPALKLFDPNKSTVVSTDASDYRLRAILTQVNDAGEEETVAFASHSLSDAERKYSIVEKETLTCIWAAEK</sequence>
<protein>
    <submittedName>
        <fullName evidence="1">Uncharacterized protein</fullName>
    </submittedName>
</protein>
<evidence type="ECO:0000313" key="2">
    <source>
        <dbReference type="Proteomes" id="UP000831701"/>
    </source>
</evidence>
<name>A0ACB8VJ44_9TELE</name>
<keyword evidence="2" id="KW-1185">Reference proteome</keyword>